<dbReference type="AlphaFoldDB" id="A0A2J9V323"/>
<dbReference type="GO" id="GO:0005829">
    <property type="term" value="C:cytosol"/>
    <property type="evidence" value="ECO:0007669"/>
    <property type="project" value="TreeGrafter"/>
</dbReference>
<dbReference type="GO" id="GO:0008408">
    <property type="term" value="F:3'-5' exonuclease activity"/>
    <property type="evidence" value="ECO:0007669"/>
    <property type="project" value="TreeGrafter"/>
</dbReference>
<dbReference type="PANTHER" id="PTHR30231">
    <property type="entry name" value="DNA POLYMERASE III SUBUNIT EPSILON"/>
    <property type="match status" value="1"/>
</dbReference>
<evidence type="ECO:0000313" key="6">
    <source>
        <dbReference type="Proteomes" id="UP000053748"/>
    </source>
</evidence>
<dbReference type="NCBIfam" id="NF006602">
    <property type="entry name" value="PRK09146.1"/>
    <property type="match status" value="1"/>
</dbReference>
<name>A0A2J9V323_VIBMI</name>
<evidence type="ECO:0000256" key="1">
    <source>
        <dbReference type="ARBA" id="ARBA00022722"/>
    </source>
</evidence>
<evidence type="ECO:0000256" key="2">
    <source>
        <dbReference type="ARBA" id="ARBA00022801"/>
    </source>
</evidence>
<keyword evidence="3 5" id="KW-0269">Exonuclease</keyword>
<dbReference type="PANTHER" id="PTHR30231:SF4">
    <property type="entry name" value="PROTEIN NEN2"/>
    <property type="match status" value="1"/>
</dbReference>
<dbReference type="GO" id="GO:0003676">
    <property type="term" value="F:nucleic acid binding"/>
    <property type="evidence" value="ECO:0007669"/>
    <property type="project" value="InterPro"/>
</dbReference>
<accession>A0A2J9V323</accession>
<dbReference type="InterPro" id="IPR036397">
    <property type="entry name" value="RNaseH_sf"/>
</dbReference>
<dbReference type="Proteomes" id="UP000053748">
    <property type="component" value="Unassembled WGS sequence"/>
</dbReference>
<keyword evidence="6" id="KW-1185">Reference proteome</keyword>
<proteinExistence type="predicted"/>
<gene>
    <name evidence="5" type="ORF">AL544_019900</name>
</gene>
<keyword evidence="2" id="KW-0378">Hydrolase</keyword>
<comment type="caution">
    <text evidence="5">The sequence shown here is derived from an EMBL/GenBank/DDBJ whole genome shotgun (WGS) entry which is preliminary data.</text>
</comment>
<evidence type="ECO:0000313" key="5">
    <source>
        <dbReference type="EMBL" id="PNM58150.1"/>
    </source>
</evidence>
<evidence type="ECO:0000259" key="4">
    <source>
        <dbReference type="SMART" id="SM00479"/>
    </source>
</evidence>
<dbReference type="GO" id="GO:0006259">
    <property type="term" value="P:DNA metabolic process"/>
    <property type="evidence" value="ECO:0007669"/>
    <property type="project" value="UniProtKB-ARBA"/>
</dbReference>
<feature type="domain" description="Exonuclease" evidence="4">
    <location>
        <begin position="46"/>
        <end position="226"/>
    </location>
</feature>
<dbReference type="SUPFAM" id="SSF53098">
    <property type="entry name" value="Ribonuclease H-like"/>
    <property type="match status" value="1"/>
</dbReference>
<protein>
    <submittedName>
        <fullName evidence="5">3'-5' exonuclease</fullName>
    </submittedName>
</protein>
<dbReference type="InterPro" id="IPR013520">
    <property type="entry name" value="Ribonucl_H"/>
</dbReference>
<dbReference type="InterPro" id="IPR012337">
    <property type="entry name" value="RNaseH-like_sf"/>
</dbReference>
<reference evidence="5" key="1">
    <citation type="submission" date="2017-12" db="EMBL/GenBank/DDBJ databases">
        <title>FDA dAtabase for Regulatory Grade micrObial Sequences (FDA-ARGOS): Supporting development and validation of Infectious Disease Dx tests.</title>
        <authorList>
            <person name="Hoffmann M."/>
            <person name="Allard M."/>
            <person name="Evans P."/>
            <person name="Brown E."/>
            <person name="Tallon L.J."/>
            <person name="Sadzewicz L."/>
            <person name="Sengamalay N."/>
            <person name="Ott S."/>
            <person name="Godinez A."/>
            <person name="Nagaraj S."/>
            <person name="Vavikolanu K."/>
            <person name="Aluvathingal J."/>
            <person name="Nadendla S."/>
            <person name="Hobson J."/>
            <person name="Sichtig H."/>
        </authorList>
    </citation>
    <scope>NUCLEOTIDE SEQUENCE [LARGE SCALE GENOMIC DNA]</scope>
    <source>
        <strain evidence="5">FDAARGOS_113</strain>
    </source>
</reference>
<dbReference type="EMBL" id="LOSJ02000002">
    <property type="protein sequence ID" value="PNM58150.1"/>
    <property type="molecule type" value="Genomic_DNA"/>
</dbReference>
<dbReference type="Gene3D" id="3.30.420.10">
    <property type="entry name" value="Ribonuclease H-like superfamily/Ribonuclease H"/>
    <property type="match status" value="1"/>
</dbReference>
<dbReference type="CDD" id="cd06127">
    <property type="entry name" value="DEDDh"/>
    <property type="match status" value="1"/>
</dbReference>
<dbReference type="SMART" id="SM00479">
    <property type="entry name" value="EXOIII"/>
    <property type="match status" value="1"/>
</dbReference>
<organism evidence="5 6">
    <name type="scientific">Vibrio mimicus</name>
    <dbReference type="NCBI Taxonomy" id="674"/>
    <lineage>
        <taxon>Bacteria</taxon>
        <taxon>Pseudomonadati</taxon>
        <taxon>Pseudomonadota</taxon>
        <taxon>Gammaproteobacteria</taxon>
        <taxon>Vibrionales</taxon>
        <taxon>Vibrionaceae</taxon>
        <taxon>Vibrio</taxon>
    </lineage>
</organism>
<dbReference type="STRING" id="674.VM_08375"/>
<dbReference type="Pfam" id="PF00929">
    <property type="entry name" value="RNase_T"/>
    <property type="match status" value="1"/>
</dbReference>
<dbReference type="OrthoDB" id="5497329at2"/>
<evidence type="ECO:0000256" key="3">
    <source>
        <dbReference type="ARBA" id="ARBA00022839"/>
    </source>
</evidence>
<sequence>MSTMFHSAIYWPARFSHLAQQAQQPVLQNFYAQPVIDGSTPICECPLVALDFETTGLNAQQDAILSIGLVPFNTQRIALNQAQYWLVQPTKPLEEGSVVIHGITHSELRHAQEPEVVLSELFDALRGKIVVAHFRHIEREFLRQATLNLWDEAVEFPIIDTLEIEHYVQNAQRSLWQRLLRRPLNSVRLGQSRLRYGLPAYSPHHALTDAIATAELFQAQYAHHLRPETPIQSLWL</sequence>
<keyword evidence="1" id="KW-0540">Nuclease</keyword>